<dbReference type="EMBL" id="MU865004">
    <property type="protein sequence ID" value="KAK4460817.1"/>
    <property type="molecule type" value="Genomic_DNA"/>
</dbReference>
<accession>A0AAV9HIV9</accession>
<comment type="caution">
    <text evidence="10">The sequence shown here is derived from an EMBL/GenBank/DDBJ whole genome shotgun (WGS) entry which is preliminary data.</text>
</comment>
<dbReference type="InterPro" id="IPR021765">
    <property type="entry name" value="UstYa-like"/>
</dbReference>
<evidence type="ECO:0000256" key="7">
    <source>
        <dbReference type="ARBA" id="ARBA00035112"/>
    </source>
</evidence>
<evidence type="ECO:0000256" key="8">
    <source>
        <dbReference type="SAM" id="MobiDB-lite"/>
    </source>
</evidence>
<keyword evidence="2 9" id="KW-0812">Transmembrane</keyword>
<evidence type="ECO:0000313" key="11">
    <source>
        <dbReference type="Proteomes" id="UP001321749"/>
    </source>
</evidence>
<dbReference type="AlphaFoldDB" id="A0AAV9HIV9"/>
<dbReference type="Proteomes" id="UP001321749">
    <property type="component" value="Unassembled WGS sequence"/>
</dbReference>
<protein>
    <recommendedName>
        <fullName evidence="12">Tat pathway signal sequence</fullName>
    </recommendedName>
</protein>
<evidence type="ECO:0000256" key="6">
    <source>
        <dbReference type="ARBA" id="ARBA00023180"/>
    </source>
</evidence>
<feature type="transmembrane region" description="Helical" evidence="9">
    <location>
        <begin position="46"/>
        <end position="66"/>
    </location>
</feature>
<evidence type="ECO:0000256" key="5">
    <source>
        <dbReference type="ARBA" id="ARBA00023136"/>
    </source>
</evidence>
<keyword evidence="6" id="KW-0325">Glycoprotein</keyword>
<dbReference type="GO" id="GO:0043386">
    <property type="term" value="P:mycotoxin biosynthetic process"/>
    <property type="evidence" value="ECO:0007669"/>
    <property type="project" value="InterPro"/>
</dbReference>
<evidence type="ECO:0000256" key="2">
    <source>
        <dbReference type="ARBA" id="ARBA00022692"/>
    </source>
</evidence>
<evidence type="ECO:0000256" key="4">
    <source>
        <dbReference type="ARBA" id="ARBA00023026"/>
    </source>
</evidence>
<evidence type="ECO:0000256" key="3">
    <source>
        <dbReference type="ARBA" id="ARBA00022989"/>
    </source>
</evidence>
<keyword evidence="3 9" id="KW-1133">Transmembrane helix</keyword>
<sequence>MMSSLDEKPPQYSPLISQEDPQDEESIPSCSHAHIQHELTKWRRRFYILLVSSIATVLCLVGATSYKLHTSTGFSCPILPTNHGSVEIPYSPAPVKYVNKYLVGDPDTPKFMGEPRPEMDQAWHELLDGTLIRYSSSELLKANNATSVAHKDGGYVGGLGVSHSLHCIKRIKQYLHPEYYYNHEDQDWKELYSHVDHCLESLRQEILCSADVNVYTLKWTKHSRFKPTVKVPQPHACVDWAALHEWMKDRAARLDEMVGPPESLYEDQDLKAGA</sequence>
<dbReference type="Pfam" id="PF11807">
    <property type="entry name" value="UstYa"/>
    <property type="match status" value="1"/>
</dbReference>
<keyword evidence="11" id="KW-1185">Reference proteome</keyword>
<evidence type="ECO:0008006" key="12">
    <source>
        <dbReference type="Google" id="ProtNLM"/>
    </source>
</evidence>
<keyword evidence="4" id="KW-0843">Virulence</keyword>
<comment type="similarity">
    <text evidence="7">Belongs to the ustYa family.</text>
</comment>
<name>A0AAV9HIV9_9PEZI</name>
<reference evidence="10" key="1">
    <citation type="journal article" date="2023" name="Mol. Phylogenet. Evol.">
        <title>Genome-scale phylogeny and comparative genomics of the fungal order Sordariales.</title>
        <authorList>
            <person name="Hensen N."/>
            <person name="Bonometti L."/>
            <person name="Westerberg I."/>
            <person name="Brannstrom I.O."/>
            <person name="Guillou S."/>
            <person name="Cros-Aarteil S."/>
            <person name="Calhoun S."/>
            <person name="Haridas S."/>
            <person name="Kuo A."/>
            <person name="Mondo S."/>
            <person name="Pangilinan J."/>
            <person name="Riley R."/>
            <person name="LaButti K."/>
            <person name="Andreopoulos B."/>
            <person name="Lipzen A."/>
            <person name="Chen C."/>
            <person name="Yan M."/>
            <person name="Daum C."/>
            <person name="Ng V."/>
            <person name="Clum A."/>
            <person name="Steindorff A."/>
            <person name="Ohm R.A."/>
            <person name="Martin F."/>
            <person name="Silar P."/>
            <person name="Natvig D.O."/>
            <person name="Lalanne C."/>
            <person name="Gautier V."/>
            <person name="Ament-Velasquez S.L."/>
            <person name="Kruys A."/>
            <person name="Hutchinson M.I."/>
            <person name="Powell A.J."/>
            <person name="Barry K."/>
            <person name="Miller A.N."/>
            <person name="Grigoriev I.V."/>
            <person name="Debuchy R."/>
            <person name="Gladieux P."/>
            <person name="Hiltunen Thoren M."/>
            <person name="Johannesson H."/>
        </authorList>
    </citation>
    <scope>NUCLEOTIDE SEQUENCE</scope>
    <source>
        <strain evidence="10">PSN324</strain>
    </source>
</reference>
<reference evidence="10" key="2">
    <citation type="submission" date="2023-06" db="EMBL/GenBank/DDBJ databases">
        <authorList>
            <consortium name="Lawrence Berkeley National Laboratory"/>
            <person name="Mondo S.J."/>
            <person name="Hensen N."/>
            <person name="Bonometti L."/>
            <person name="Westerberg I."/>
            <person name="Brannstrom I.O."/>
            <person name="Guillou S."/>
            <person name="Cros-Aarteil S."/>
            <person name="Calhoun S."/>
            <person name="Haridas S."/>
            <person name="Kuo A."/>
            <person name="Pangilinan J."/>
            <person name="Riley R."/>
            <person name="Labutti K."/>
            <person name="Andreopoulos B."/>
            <person name="Lipzen A."/>
            <person name="Chen C."/>
            <person name="Yanf M."/>
            <person name="Daum C."/>
            <person name="Ng V."/>
            <person name="Clum A."/>
            <person name="Steindorff A."/>
            <person name="Ohm R."/>
            <person name="Martin F."/>
            <person name="Silar P."/>
            <person name="Natvig D."/>
            <person name="Lalanne C."/>
            <person name="Gautier V."/>
            <person name="Ament-Velasquez S.L."/>
            <person name="Kruys A."/>
            <person name="Hutchinson M.I."/>
            <person name="Powell A.J."/>
            <person name="Barry K."/>
            <person name="Miller A.N."/>
            <person name="Grigoriev I.V."/>
            <person name="Debuchy R."/>
            <person name="Gladieux P."/>
            <person name="Thoren M.H."/>
            <person name="Johannesson H."/>
        </authorList>
    </citation>
    <scope>NUCLEOTIDE SEQUENCE</scope>
    <source>
        <strain evidence="10">PSN324</strain>
    </source>
</reference>
<comment type="subcellular location">
    <subcellularLocation>
        <location evidence="1">Membrane</location>
        <topology evidence="1">Single-pass membrane protein</topology>
    </subcellularLocation>
</comment>
<proteinExistence type="inferred from homology"/>
<dbReference type="PANTHER" id="PTHR33365">
    <property type="entry name" value="YALI0B05434P"/>
    <property type="match status" value="1"/>
</dbReference>
<keyword evidence="5 9" id="KW-0472">Membrane</keyword>
<gene>
    <name evidence="10" type="ORF">QBC42DRAFT_205095</name>
</gene>
<organism evidence="10 11">
    <name type="scientific">Cladorrhinum samala</name>
    <dbReference type="NCBI Taxonomy" id="585594"/>
    <lineage>
        <taxon>Eukaryota</taxon>
        <taxon>Fungi</taxon>
        <taxon>Dikarya</taxon>
        <taxon>Ascomycota</taxon>
        <taxon>Pezizomycotina</taxon>
        <taxon>Sordariomycetes</taxon>
        <taxon>Sordariomycetidae</taxon>
        <taxon>Sordariales</taxon>
        <taxon>Podosporaceae</taxon>
        <taxon>Cladorrhinum</taxon>
    </lineage>
</organism>
<evidence type="ECO:0000313" key="10">
    <source>
        <dbReference type="EMBL" id="KAK4460817.1"/>
    </source>
</evidence>
<dbReference type="GO" id="GO:0016020">
    <property type="term" value="C:membrane"/>
    <property type="evidence" value="ECO:0007669"/>
    <property type="project" value="UniProtKB-SubCell"/>
</dbReference>
<feature type="region of interest" description="Disordered" evidence="8">
    <location>
        <begin position="1"/>
        <end position="29"/>
    </location>
</feature>
<dbReference type="PANTHER" id="PTHR33365:SF7">
    <property type="entry name" value="TAT PATHWAY SIGNAL SEQUENCE"/>
    <property type="match status" value="1"/>
</dbReference>
<evidence type="ECO:0000256" key="1">
    <source>
        <dbReference type="ARBA" id="ARBA00004167"/>
    </source>
</evidence>
<evidence type="ECO:0000256" key="9">
    <source>
        <dbReference type="SAM" id="Phobius"/>
    </source>
</evidence>